<evidence type="ECO:0000313" key="3">
    <source>
        <dbReference type="EMBL" id="CAD8497694.1"/>
    </source>
</evidence>
<dbReference type="SUPFAM" id="SSF54106">
    <property type="entry name" value="LysM domain"/>
    <property type="match status" value="1"/>
</dbReference>
<evidence type="ECO:0000259" key="2">
    <source>
        <dbReference type="PROSITE" id="PS51782"/>
    </source>
</evidence>
<dbReference type="EMBL" id="HBEO01026448">
    <property type="protein sequence ID" value="CAD8497694.1"/>
    <property type="molecule type" value="Transcribed_RNA"/>
</dbReference>
<dbReference type="CDD" id="cd00118">
    <property type="entry name" value="LysM"/>
    <property type="match status" value="1"/>
</dbReference>
<accession>A0A7S0EZF1</accession>
<feature type="signal peptide" evidence="1">
    <location>
        <begin position="1"/>
        <end position="23"/>
    </location>
</feature>
<organism evidence="3">
    <name type="scientific">Hanusia phi</name>
    <dbReference type="NCBI Taxonomy" id="3032"/>
    <lineage>
        <taxon>Eukaryota</taxon>
        <taxon>Cryptophyceae</taxon>
        <taxon>Pyrenomonadales</taxon>
        <taxon>Geminigeraceae</taxon>
        <taxon>Hanusia</taxon>
    </lineage>
</organism>
<protein>
    <recommendedName>
        <fullName evidence="2">LysM domain-containing protein</fullName>
    </recommendedName>
</protein>
<keyword evidence="1" id="KW-0732">Signal</keyword>
<dbReference type="Gene3D" id="3.10.350.10">
    <property type="entry name" value="LysM domain"/>
    <property type="match status" value="1"/>
</dbReference>
<sequence length="720" mass="78591">MVPSRAAALATCLALCWSSLTGAQYSSRLEDNGGHFRSANIYWEVVSNNTVKFTIESAWRRDYGSAYWKGSGADGLSVTGDLIFLNGRQWPIVSYGDTSMTSGDFVQLEVLAYSITNNWIFGRSILYHTYPSPNNQGLPWLVSFTGCCKLSEINNLIQQDAPWSVETNVDLLRYKQSPRLASMHLYSLPDASLPPPATKSVDFFIPGYHRNSQIQVNVSVAPDVLQDSPTNMTIATEGYGKVLVTFSEITYEESARNGKFYSIKVNGSTSDGIFVQADFLIRIQLNPLISMPKIAFGHTFLSNLPAGPNVSVFCQSAINQTCKYSPLSVGSMSGLQDPVHFWPDSSYHGYVGFLVNYTIIAQAPIISDRILFNVVGLPDFAQLTVTSGNNPAEMTTLWQPCAGQAGRFVICYEAASSNGNVSTPECVDVVVHNDTPPVFGPSTDADGDFDIQTVNLTQNVIVTMGATKFYTVHAYDMNCLDDIQINIDSPLPPGASAGESTRVSSIYGCQQQPNNHSLARTIQWLAPYNYGGYSTLICFAVSDACGGCNCAGVVDTQVQCVNFTVMKCKFSVSVEHEINEIAHIYSTSWLQIWKLNPTILHPDYILFKGQKLDIGRLLQVGPNDSLFAISQRYGASMQLLLELNRDINLTSSLTVGQDLCVLPDSCLGQAASIYAGVSEYRKYQCHDPGFNTDGVIFSSLDLCKLQCGGSGSCSSVSVWS</sequence>
<reference evidence="3" key="1">
    <citation type="submission" date="2021-01" db="EMBL/GenBank/DDBJ databases">
        <authorList>
            <person name="Corre E."/>
            <person name="Pelletier E."/>
            <person name="Niang G."/>
            <person name="Scheremetjew M."/>
            <person name="Finn R."/>
            <person name="Kale V."/>
            <person name="Holt S."/>
            <person name="Cochrane G."/>
            <person name="Meng A."/>
            <person name="Brown T."/>
            <person name="Cohen L."/>
        </authorList>
    </citation>
    <scope>NUCLEOTIDE SEQUENCE</scope>
    <source>
        <strain evidence="3">CCMP325</strain>
    </source>
</reference>
<evidence type="ECO:0000256" key="1">
    <source>
        <dbReference type="SAM" id="SignalP"/>
    </source>
</evidence>
<dbReference type="PROSITE" id="PS51782">
    <property type="entry name" value="LYSM"/>
    <property type="match status" value="1"/>
</dbReference>
<dbReference type="Pfam" id="PF01476">
    <property type="entry name" value="LysM"/>
    <property type="match status" value="1"/>
</dbReference>
<dbReference type="AlphaFoldDB" id="A0A7S0EZF1"/>
<dbReference type="InterPro" id="IPR018392">
    <property type="entry name" value="LysM"/>
</dbReference>
<dbReference type="InterPro" id="IPR036779">
    <property type="entry name" value="LysM_dom_sf"/>
</dbReference>
<dbReference type="SMART" id="SM00257">
    <property type="entry name" value="LysM"/>
    <property type="match status" value="2"/>
</dbReference>
<gene>
    <name evidence="3" type="ORF">HPHI1048_LOCUS17807</name>
</gene>
<feature type="domain" description="LysM" evidence="2">
    <location>
        <begin position="616"/>
        <end position="661"/>
    </location>
</feature>
<name>A0A7S0EZF1_9CRYP</name>
<feature type="chain" id="PRO_5031302791" description="LysM domain-containing protein" evidence="1">
    <location>
        <begin position="24"/>
        <end position="720"/>
    </location>
</feature>
<proteinExistence type="predicted"/>